<dbReference type="Proteomes" id="UP000033649">
    <property type="component" value="Unassembled WGS sequence"/>
</dbReference>
<sequence>RISYDASPDDNDSATTNGARPVVSAVAAPACLVASGVVAVLQAVLASKLVSLADLGLGLPSNIKLDKLLSFGIDAKREELVELDIGRQAQSKIGERDQLGCQDGLQDRDDA</sequence>
<feature type="transmembrane region" description="Helical" evidence="1">
    <location>
        <begin position="22"/>
        <end position="45"/>
    </location>
</feature>
<comment type="caution">
    <text evidence="2">The sequence shown here is derived from an EMBL/GenBank/DDBJ whole genome shotgun (WGS) entry which is preliminary data.</text>
</comment>
<feature type="non-terminal residue" evidence="2">
    <location>
        <position position="1"/>
    </location>
</feature>
<reference evidence="2 3" key="1">
    <citation type="submission" date="2015-03" db="EMBL/GenBank/DDBJ databases">
        <authorList>
            <person name="Hassan Y."/>
            <person name="Lepp D."/>
            <person name="Li X.-Z."/>
            <person name="Zhou T."/>
        </authorList>
    </citation>
    <scope>NUCLEOTIDE SEQUENCE [LARGE SCALE GENOMIC DNA]</scope>
    <source>
        <strain evidence="2 3">IPL18</strain>
    </source>
</reference>
<keyword evidence="1" id="KW-0472">Membrane</keyword>
<evidence type="ECO:0000256" key="1">
    <source>
        <dbReference type="SAM" id="Phobius"/>
    </source>
</evidence>
<organism evidence="2 3">
    <name type="scientific">Devosia chinhatensis</name>
    <dbReference type="NCBI Taxonomy" id="429727"/>
    <lineage>
        <taxon>Bacteria</taxon>
        <taxon>Pseudomonadati</taxon>
        <taxon>Pseudomonadota</taxon>
        <taxon>Alphaproteobacteria</taxon>
        <taxon>Hyphomicrobiales</taxon>
        <taxon>Devosiaceae</taxon>
        <taxon>Devosia</taxon>
    </lineage>
</organism>
<keyword evidence="1" id="KW-0812">Transmembrane</keyword>
<name>A0A0F5FPR8_9HYPH</name>
<dbReference type="RefSeq" id="WP_046103237.1">
    <property type="nucleotide sequence ID" value="NZ_JZEY01000025.1"/>
</dbReference>
<dbReference type="EMBL" id="JZEY01000025">
    <property type="protein sequence ID" value="KKB10894.1"/>
    <property type="molecule type" value="Genomic_DNA"/>
</dbReference>
<dbReference type="AlphaFoldDB" id="A0A0F5FPR8"/>
<keyword evidence="3" id="KW-1185">Reference proteome</keyword>
<evidence type="ECO:0000313" key="2">
    <source>
        <dbReference type="EMBL" id="KKB10894.1"/>
    </source>
</evidence>
<protein>
    <submittedName>
        <fullName evidence="2">Uncharacterized protein</fullName>
    </submittedName>
</protein>
<evidence type="ECO:0000313" key="3">
    <source>
        <dbReference type="Proteomes" id="UP000033649"/>
    </source>
</evidence>
<proteinExistence type="predicted"/>
<accession>A0A0F5FPR8</accession>
<keyword evidence="1" id="KW-1133">Transmembrane helix</keyword>
<gene>
    <name evidence="2" type="ORF">VE26_00115</name>
</gene>